<dbReference type="RefSeq" id="WP_073367595.1">
    <property type="nucleotide sequence ID" value="NZ_FQWB01000001.1"/>
</dbReference>
<dbReference type="Pfam" id="PF14452">
    <property type="entry name" value="Multi_ubiq"/>
    <property type="match status" value="1"/>
</dbReference>
<keyword evidence="3" id="KW-1185">Reference proteome</keyword>
<gene>
    <name evidence="2" type="ORF">SAMN05443549_101461</name>
</gene>
<evidence type="ECO:0000259" key="1">
    <source>
        <dbReference type="Pfam" id="PF14452"/>
    </source>
</evidence>
<dbReference type="AlphaFoldDB" id="A0A1M5ESK1"/>
<dbReference type="EMBL" id="FQWB01000001">
    <property type="protein sequence ID" value="SHF82114.1"/>
    <property type="molecule type" value="Genomic_DNA"/>
</dbReference>
<protein>
    <submittedName>
        <fullName evidence="2">Multiubiquitin</fullName>
    </submittedName>
</protein>
<evidence type="ECO:0000313" key="2">
    <source>
        <dbReference type="EMBL" id="SHF82114.1"/>
    </source>
</evidence>
<feature type="domain" description="Multi-ubiquitin" evidence="1">
    <location>
        <begin position="18"/>
        <end position="81"/>
    </location>
</feature>
<evidence type="ECO:0000313" key="3">
    <source>
        <dbReference type="Proteomes" id="UP000184516"/>
    </source>
</evidence>
<dbReference type="STRING" id="468056.SAMN05443549_101461"/>
<dbReference type="Proteomes" id="UP000184516">
    <property type="component" value="Unassembled WGS sequence"/>
</dbReference>
<dbReference type="InterPro" id="IPR027802">
    <property type="entry name" value="Multi-ubiquitin_dom"/>
</dbReference>
<organism evidence="2 3">
    <name type="scientific">Flavobacterium fluvii</name>
    <dbReference type="NCBI Taxonomy" id="468056"/>
    <lineage>
        <taxon>Bacteria</taxon>
        <taxon>Pseudomonadati</taxon>
        <taxon>Bacteroidota</taxon>
        <taxon>Flavobacteriia</taxon>
        <taxon>Flavobacteriales</taxon>
        <taxon>Flavobacteriaceae</taxon>
        <taxon>Flavobacterium</taxon>
    </lineage>
</organism>
<reference evidence="3" key="1">
    <citation type="submission" date="2016-11" db="EMBL/GenBank/DDBJ databases">
        <authorList>
            <person name="Varghese N."/>
            <person name="Submissions S."/>
        </authorList>
    </citation>
    <scope>NUCLEOTIDE SEQUENCE [LARGE SCALE GENOMIC DNA]</scope>
    <source>
        <strain evidence="3">DSM 19978</strain>
    </source>
</reference>
<proteinExistence type="predicted"/>
<name>A0A1M5ESK1_9FLAO</name>
<dbReference type="OrthoDB" id="7445930at2"/>
<sequence length="158" mass="17886">MEHKNGANEAQKGRPSLELIINSEKFEWNEQYISGSEVRKLGKIPKEDKLFLDIERPWEDEIIDDETKVDLARPGIEQFFSHKHEGLRLVEIHINTKSYPISRGKHTVVEIKKLGGVPAAHELEELINGKLVSLADDSSVLIKGCEKFFSHVRDGSSA</sequence>
<accession>A0A1M5ESK1</accession>